<feature type="domain" description="D-alanyl-D-alanine carboxypeptidase-like core" evidence="2">
    <location>
        <begin position="238"/>
        <end position="338"/>
    </location>
</feature>
<keyword evidence="1" id="KW-0732">Signal</keyword>
<evidence type="ECO:0000259" key="2">
    <source>
        <dbReference type="Pfam" id="PF02557"/>
    </source>
</evidence>
<reference evidence="3 4" key="1">
    <citation type="submission" date="2020-08" db="EMBL/GenBank/DDBJ databases">
        <title>Sequencing the genomes of 1000 actinobacteria strains.</title>
        <authorList>
            <person name="Klenk H.-P."/>
        </authorList>
    </citation>
    <scope>NUCLEOTIDE SEQUENCE [LARGE SCALE GENOMIC DNA]</scope>
    <source>
        <strain evidence="3 4">DSM 45809</strain>
    </source>
</reference>
<gene>
    <name evidence="3" type="ORF">BJY16_004844</name>
</gene>
<dbReference type="InterPro" id="IPR006311">
    <property type="entry name" value="TAT_signal"/>
</dbReference>
<dbReference type="EMBL" id="JACHNB010000001">
    <property type="protein sequence ID" value="MBB4741385.1"/>
    <property type="molecule type" value="Genomic_DNA"/>
</dbReference>
<evidence type="ECO:0000313" key="3">
    <source>
        <dbReference type="EMBL" id="MBB4741385.1"/>
    </source>
</evidence>
<dbReference type="GO" id="GO:0009002">
    <property type="term" value="F:serine-type D-Ala-D-Ala carboxypeptidase activity"/>
    <property type="evidence" value="ECO:0007669"/>
    <property type="project" value="UniProtKB-EC"/>
</dbReference>
<evidence type="ECO:0000256" key="1">
    <source>
        <dbReference type="SAM" id="SignalP"/>
    </source>
</evidence>
<keyword evidence="3" id="KW-0121">Carboxypeptidase</keyword>
<keyword evidence="3" id="KW-0645">Protease</keyword>
<dbReference type="SUPFAM" id="SSF55166">
    <property type="entry name" value="Hedgehog/DD-peptidase"/>
    <property type="match status" value="1"/>
</dbReference>
<dbReference type="Pfam" id="PF02557">
    <property type="entry name" value="VanY"/>
    <property type="match status" value="1"/>
</dbReference>
<keyword evidence="3" id="KW-0378">Hydrolase</keyword>
<comment type="caution">
    <text evidence="3">The sequence shown here is derived from an EMBL/GenBank/DDBJ whole genome shotgun (WGS) entry which is preliminary data.</text>
</comment>
<proteinExistence type="predicted"/>
<feature type="signal peptide" evidence="1">
    <location>
        <begin position="1"/>
        <end position="34"/>
    </location>
</feature>
<dbReference type="InterPro" id="IPR003709">
    <property type="entry name" value="VanY-like_core_dom"/>
</dbReference>
<dbReference type="GO" id="GO:0006508">
    <property type="term" value="P:proteolysis"/>
    <property type="evidence" value="ECO:0007669"/>
    <property type="project" value="InterPro"/>
</dbReference>
<keyword evidence="4" id="KW-1185">Reference proteome</keyword>
<dbReference type="InterPro" id="IPR009045">
    <property type="entry name" value="Zn_M74/Hedgehog-like"/>
</dbReference>
<dbReference type="Gene3D" id="1.20.120.330">
    <property type="entry name" value="Nucleotidyltransferases domain 2"/>
    <property type="match status" value="1"/>
</dbReference>
<dbReference type="RefSeq" id="WP_239177959.1">
    <property type="nucleotide sequence ID" value="NZ_BAABFG010000005.1"/>
</dbReference>
<accession>A0A7W7GZV5</accession>
<evidence type="ECO:0000313" key="4">
    <source>
        <dbReference type="Proteomes" id="UP000546162"/>
    </source>
</evidence>
<feature type="chain" id="PRO_5030590465" evidence="1">
    <location>
        <begin position="35"/>
        <end position="352"/>
    </location>
</feature>
<dbReference type="Gene3D" id="3.30.1380.10">
    <property type="match status" value="1"/>
</dbReference>
<dbReference type="PROSITE" id="PS51318">
    <property type="entry name" value="TAT"/>
    <property type="match status" value="1"/>
</dbReference>
<sequence>MTTRQRTLQSSAAAAIIALTAAGSAIGMPAPAQAAAPKVASTWSSLMYRSLTHDQQLAALRTSLSGQQKAVRQWAAEVTVATKAATTAQTRLTAATTAEKNARLRHAAARKALTTAQQTLRTAGKQKPRSKAAVTRATNAVTAATKAVATRKQQYRVYATALSTARTDAATATTRVTTANAKVGAYTTAAARTKQAIAALPTAAALAGQAGSLSRTVVDQVRPTFKLADTTQVYGVTVNRTIAFTVKRMIDDAKADGVQISGGGFRTKERQIELRTINGCPDVWTAPASSCRVPTAIPGRSLHELGLAIDISSGGRTISRSTPAYKWLTVHAKEYGLVNLPSEAWHWSITGG</sequence>
<protein>
    <submittedName>
        <fullName evidence="3">D-alanyl-D-alanine carboxypeptidase</fullName>
        <ecNumber evidence="3">3.4.16.4</ecNumber>
    </submittedName>
</protein>
<organism evidence="3 4">
    <name type="scientific">Actinoplanes octamycinicus</name>
    <dbReference type="NCBI Taxonomy" id="135948"/>
    <lineage>
        <taxon>Bacteria</taxon>
        <taxon>Bacillati</taxon>
        <taxon>Actinomycetota</taxon>
        <taxon>Actinomycetes</taxon>
        <taxon>Micromonosporales</taxon>
        <taxon>Micromonosporaceae</taxon>
        <taxon>Actinoplanes</taxon>
    </lineage>
</organism>
<dbReference type="AlphaFoldDB" id="A0A7W7GZV5"/>
<dbReference type="EC" id="3.4.16.4" evidence="3"/>
<dbReference type="CDD" id="cd14814">
    <property type="entry name" value="Peptidase_M15"/>
    <property type="match status" value="1"/>
</dbReference>
<dbReference type="Proteomes" id="UP000546162">
    <property type="component" value="Unassembled WGS sequence"/>
</dbReference>
<name>A0A7W7GZV5_9ACTN</name>